<organism evidence="3 4">
    <name type="scientific">Metapseudomonas lalkuanensis</name>
    <dbReference type="NCBI Taxonomy" id="2604832"/>
    <lineage>
        <taxon>Bacteria</taxon>
        <taxon>Pseudomonadati</taxon>
        <taxon>Pseudomonadota</taxon>
        <taxon>Gammaproteobacteria</taxon>
        <taxon>Pseudomonadales</taxon>
        <taxon>Pseudomonadaceae</taxon>
        <taxon>Metapseudomonas</taxon>
    </lineage>
</organism>
<reference evidence="3 4" key="1">
    <citation type="submission" date="2019-08" db="EMBL/GenBank/DDBJ databases">
        <title>Whole-genome Sequencing of e-waste polymer degrading bacterium Pseudomonas sp. strain PE08.</title>
        <authorList>
            <person name="Kirdat K."/>
            <person name="Debbarma P."/>
            <person name="Narawade N."/>
            <person name="Suyal D."/>
            <person name="Thorat V."/>
            <person name="Shouche Y."/>
            <person name="Goel R."/>
            <person name="Yadav A."/>
        </authorList>
    </citation>
    <scope>NUCLEOTIDE SEQUENCE [LARGE SCALE GENOMIC DNA]</scope>
    <source>
        <strain evidence="3 4">PE08</strain>
    </source>
</reference>
<evidence type="ECO:0000259" key="2">
    <source>
        <dbReference type="Pfam" id="PF12395"/>
    </source>
</evidence>
<feature type="domain" description="DUF1835" evidence="1">
    <location>
        <begin position="3"/>
        <end position="120"/>
    </location>
</feature>
<evidence type="ECO:0000313" key="4">
    <source>
        <dbReference type="Proteomes" id="UP000327179"/>
    </source>
</evidence>
<dbReference type="Pfam" id="PF12395">
    <property type="entry name" value="DUF3658"/>
    <property type="match status" value="1"/>
</dbReference>
<dbReference type="AlphaFoldDB" id="A0A5J6QIA8"/>
<sequence length="258" mass="27969">MWHLVCGDVAAAGVTRVIGVDVAARALRVLRDDLAVGPLVDVETPPCTLRAQFWRDVWPSTVTPRPDFGIGLCADADWLAALKRQDRPVTLWHGDSCSEQLLLARVAAALEGSDLPFWEVPCGTGDSSVETRRAVGMIDPAGLGAYFLPKQVDVGRKALLASQWRSAVAGNADVRRWQKGDFRGEDHRKVDAILLGACTSDWQPLARVMTELMGQSDGFFATDFFAFWRARELAAQGRLELGGTAGQDGHGGLTVRLS</sequence>
<gene>
    <name evidence="3" type="ORF">FXN65_00305</name>
</gene>
<evidence type="ECO:0000313" key="3">
    <source>
        <dbReference type="EMBL" id="QEY60556.1"/>
    </source>
</evidence>
<feature type="domain" description="DUF3658" evidence="2">
    <location>
        <begin position="149"/>
        <end position="246"/>
    </location>
</feature>
<dbReference type="InterPro" id="IPR014973">
    <property type="entry name" value="DUF1835"/>
</dbReference>
<evidence type="ECO:0000259" key="1">
    <source>
        <dbReference type="Pfam" id="PF08874"/>
    </source>
</evidence>
<protein>
    <submittedName>
        <fullName evidence="3">DUF1835 domain-containing protein</fullName>
    </submittedName>
</protein>
<dbReference type="EMBL" id="CP043311">
    <property type="protein sequence ID" value="QEY60556.1"/>
    <property type="molecule type" value="Genomic_DNA"/>
</dbReference>
<dbReference type="Proteomes" id="UP000327179">
    <property type="component" value="Chromosome"/>
</dbReference>
<dbReference type="RefSeq" id="WP_151131110.1">
    <property type="nucleotide sequence ID" value="NZ_CP043311.1"/>
</dbReference>
<keyword evidence="4" id="KW-1185">Reference proteome</keyword>
<proteinExistence type="predicted"/>
<accession>A0A5J6QIA8</accession>
<name>A0A5J6QIA8_9GAMM</name>
<dbReference type="KEGG" id="plal:FXN65_00305"/>
<dbReference type="Pfam" id="PF08874">
    <property type="entry name" value="DUF1835"/>
    <property type="match status" value="1"/>
</dbReference>
<dbReference type="InterPro" id="IPR022123">
    <property type="entry name" value="DUF3658"/>
</dbReference>